<protein>
    <submittedName>
        <fullName evidence="2">DedA family protein</fullName>
    </submittedName>
</protein>
<sequence>MKIFGPLYERTITWARHRHAPAYLTGLSFIEAIIFPVMPEVMLAPMSVAQPRRAFWFATLSLIGSMAGALVGYALGHYAFEALKPMFAALGMLPAIESGIATVQAKMVESPWAVFAFLVLGGFMPIPMKVFTWASGIVGVPMLQYIPSMLIGRGKRVYLLALAIRIGGERAEQALRRYIEPIGWIATALVVAAVAWLVWRSQH</sequence>
<dbReference type="EMBL" id="CP093547">
    <property type="protein sequence ID" value="UNP31005.1"/>
    <property type="molecule type" value="Genomic_DNA"/>
</dbReference>
<evidence type="ECO:0000256" key="1">
    <source>
        <dbReference type="SAM" id="Phobius"/>
    </source>
</evidence>
<accession>A0ABY3XH80</accession>
<keyword evidence="3" id="KW-1185">Reference proteome</keyword>
<reference evidence="2 3" key="1">
    <citation type="submission" date="2022-03" db="EMBL/GenBank/DDBJ databases">
        <title>Complete genome sequence of Lysobacter capsici VKM B-2533 and Lysobacter gummosus 10.1.1, promising sources of lytic agents.</title>
        <authorList>
            <person name="Tarlachkov S.V."/>
            <person name="Kudryakova I.V."/>
            <person name="Afoshin A.S."/>
            <person name="Leontyevskaya E.A."/>
            <person name="Leontyevskaya N.V."/>
        </authorList>
    </citation>
    <scope>NUCLEOTIDE SEQUENCE [LARGE SCALE GENOMIC DNA]</scope>
    <source>
        <strain evidence="2 3">10.1.1</strain>
    </source>
</reference>
<evidence type="ECO:0000313" key="2">
    <source>
        <dbReference type="EMBL" id="UNP31005.1"/>
    </source>
</evidence>
<keyword evidence="1" id="KW-0812">Transmembrane</keyword>
<dbReference type="InterPro" id="IPR051311">
    <property type="entry name" value="DedA_domain"/>
</dbReference>
<feature type="transmembrane region" description="Helical" evidence="1">
    <location>
        <begin position="178"/>
        <end position="199"/>
    </location>
</feature>
<dbReference type="Proteomes" id="UP000829194">
    <property type="component" value="Chromosome"/>
</dbReference>
<feature type="transmembrane region" description="Helical" evidence="1">
    <location>
        <begin position="55"/>
        <end position="80"/>
    </location>
</feature>
<dbReference type="PANTHER" id="PTHR42709:SF11">
    <property type="entry name" value="DEDA FAMILY PROTEIN"/>
    <property type="match status" value="1"/>
</dbReference>
<organism evidence="2 3">
    <name type="scientific">Lysobacter gummosus</name>
    <dbReference type="NCBI Taxonomy" id="262324"/>
    <lineage>
        <taxon>Bacteria</taxon>
        <taxon>Pseudomonadati</taxon>
        <taxon>Pseudomonadota</taxon>
        <taxon>Gammaproteobacteria</taxon>
        <taxon>Lysobacterales</taxon>
        <taxon>Lysobacteraceae</taxon>
        <taxon>Lysobacter</taxon>
    </lineage>
</organism>
<name>A0ABY3XH80_9GAMM</name>
<dbReference type="RefSeq" id="WP_057942184.1">
    <property type="nucleotide sequence ID" value="NZ_CP011131.1"/>
</dbReference>
<feature type="transmembrane region" description="Helical" evidence="1">
    <location>
        <begin position="20"/>
        <end position="43"/>
    </location>
</feature>
<evidence type="ECO:0000313" key="3">
    <source>
        <dbReference type="Proteomes" id="UP000829194"/>
    </source>
</evidence>
<proteinExistence type="predicted"/>
<gene>
    <name evidence="2" type="ORF">MOV92_07095</name>
</gene>
<feature type="transmembrane region" description="Helical" evidence="1">
    <location>
        <begin position="112"/>
        <end position="133"/>
    </location>
</feature>
<keyword evidence="1" id="KW-1133">Transmembrane helix</keyword>
<keyword evidence="1" id="KW-0472">Membrane</keyword>
<dbReference type="PANTHER" id="PTHR42709">
    <property type="entry name" value="ALKALINE PHOSPHATASE LIKE PROTEIN"/>
    <property type="match status" value="1"/>
</dbReference>